<dbReference type="GO" id="GO:0005886">
    <property type="term" value="C:plasma membrane"/>
    <property type="evidence" value="ECO:0007669"/>
    <property type="project" value="TreeGrafter"/>
</dbReference>
<evidence type="ECO:0000259" key="7">
    <source>
        <dbReference type="Pfam" id="PF04085"/>
    </source>
</evidence>
<dbReference type="InterPro" id="IPR007221">
    <property type="entry name" value="MreC"/>
</dbReference>
<dbReference type="GeneID" id="83057388"/>
<dbReference type="EMBL" id="CP016757">
    <property type="protein sequence ID" value="ANZ44667.1"/>
    <property type="molecule type" value="Genomic_DNA"/>
</dbReference>
<feature type="transmembrane region" description="Helical" evidence="6">
    <location>
        <begin position="12"/>
        <end position="34"/>
    </location>
</feature>
<gene>
    <name evidence="8" type="ORF">BED41_05920</name>
</gene>
<proteinExistence type="inferred from homology"/>
<dbReference type="Gene3D" id="2.40.10.350">
    <property type="entry name" value="Rod shape-determining protein MreC, domain 2"/>
    <property type="match status" value="1"/>
</dbReference>
<dbReference type="Proteomes" id="UP000093044">
    <property type="component" value="Chromosome"/>
</dbReference>
<dbReference type="STRING" id="1197717.BED41_05920"/>
<evidence type="ECO:0000313" key="8">
    <source>
        <dbReference type="EMBL" id="ANZ44667.1"/>
    </source>
</evidence>
<keyword evidence="5" id="KW-0175">Coiled coil</keyword>
<dbReference type="InterPro" id="IPR042175">
    <property type="entry name" value="Cell/Rod_MreC_2"/>
</dbReference>
<keyword evidence="9" id="KW-1185">Reference proteome</keyword>
<evidence type="ECO:0000256" key="1">
    <source>
        <dbReference type="ARBA" id="ARBA00009369"/>
    </source>
</evidence>
<keyword evidence="6" id="KW-0812">Transmembrane</keyword>
<dbReference type="AlphaFoldDB" id="A0A1B2I400"/>
<keyword evidence="6" id="KW-0472">Membrane</keyword>
<dbReference type="InterPro" id="IPR055342">
    <property type="entry name" value="MreC_beta-barrel_core"/>
</dbReference>
<reference evidence="8" key="1">
    <citation type="submission" date="2016-08" db="EMBL/GenBank/DDBJ databases">
        <title>Complete genome of Cloacibacillus porcorum.</title>
        <authorList>
            <person name="Looft T."/>
            <person name="Bayles D.O."/>
            <person name="Alt D.P."/>
        </authorList>
    </citation>
    <scope>NUCLEOTIDE SEQUENCE [LARGE SCALE GENOMIC DNA]</scope>
    <source>
        <strain evidence="8">CL-84</strain>
    </source>
</reference>
<dbReference type="KEGG" id="cpor:BED41_05920"/>
<dbReference type="InterPro" id="IPR042177">
    <property type="entry name" value="Cell/Rod_1"/>
</dbReference>
<dbReference type="PANTHER" id="PTHR34138">
    <property type="entry name" value="CELL SHAPE-DETERMINING PROTEIN MREC"/>
    <property type="match status" value="1"/>
</dbReference>
<feature type="coiled-coil region" evidence="5">
    <location>
        <begin position="70"/>
        <end position="97"/>
    </location>
</feature>
<organism evidence="8 9">
    <name type="scientific">Cloacibacillus porcorum</name>
    <dbReference type="NCBI Taxonomy" id="1197717"/>
    <lineage>
        <taxon>Bacteria</taxon>
        <taxon>Thermotogati</taxon>
        <taxon>Synergistota</taxon>
        <taxon>Synergistia</taxon>
        <taxon>Synergistales</taxon>
        <taxon>Synergistaceae</taxon>
        <taxon>Cloacibacillus</taxon>
    </lineage>
</organism>
<sequence length="261" mass="28888">MQLLGRESRPWLSGLISVLAGVAVLLLMTAVPAAKYSAVEWVNAALTYPEKPVLYVRNLVQLSGNWVLERASLNERVERLELKNQALTEALQRAAIKVPAPKESYVRALVTLRYPQDWWQEFRIDKGSRDGVVEKAAVTSEGYLVGRVTRVGSDYAWVELITSSSFLLAAAVDQTRDLGVVNGDDFGHLKLLYIPEERKLKQGMTISTSLMSDLIPPGLPIGTIIDIDENREGYTEMSLSAGAHLTQLYNVEVFTGRGAQK</sequence>
<evidence type="ECO:0000256" key="2">
    <source>
        <dbReference type="ARBA" id="ARBA00013855"/>
    </source>
</evidence>
<evidence type="ECO:0000313" key="9">
    <source>
        <dbReference type="Proteomes" id="UP000093044"/>
    </source>
</evidence>
<dbReference type="GO" id="GO:0008360">
    <property type="term" value="P:regulation of cell shape"/>
    <property type="evidence" value="ECO:0007669"/>
    <property type="project" value="UniProtKB-KW"/>
</dbReference>
<dbReference type="Pfam" id="PF04085">
    <property type="entry name" value="MreC"/>
    <property type="match status" value="1"/>
</dbReference>
<evidence type="ECO:0000256" key="4">
    <source>
        <dbReference type="ARBA" id="ARBA00032089"/>
    </source>
</evidence>
<evidence type="ECO:0000256" key="5">
    <source>
        <dbReference type="SAM" id="Coils"/>
    </source>
</evidence>
<dbReference type="OrthoDB" id="3935at2"/>
<feature type="domain" description="Rod shape-determining protein MreC beta-barrel core" evidence="7">
    <location>
        <begin position="111"/>
        <end position="254"/>
    </location>
</feature>
<comment type="similarity">
    <text evidence="1">Belongs to the MreC family.</text>
</comment>
<evidence type="ECO:0000256" key="3">
    <source>
        <dbReference type="ARBA" id="ARBA00022960"/>
    </source>
</evidence>
<dbReference type="RefSeq" id="WP_066744020.1">
    <property type="nucleotide sequence ID" value="NZ_CP016757.1"/>
</dbReference>
<name>A0A1B2I400_9BACT</name>
<dbReference type="PANTHER" id="PTHR34138:SF1">
    <property type="entry name" value="CELL SHAPE-DETERMINING PROTEIN MREC"/>
    <property type="match status" value="1"/>
</dbReference>
<dbReference type="Gene3D" id="2.40.10.340">
    <property type="entry name" value="Rod shape-determining protein MreC, domain 1"/>
    <property type="match status" value="1"/>
</dbReference>
<evidence type="ECO:0000256" key="6">
    <source>
        <dbReference type="SAM" id="Phobius"/>
    </source>
</evidence>
<keyword evidence="6" id="KW-1133">Transmembrane helix</keyword>
<accession>A0A1B2I400</accession>
<keyword evidence="3" id="KW-0133">Cell shape</keyword>
<protein>
    <recommendedName>
        <fullName evidence="2">Cell shape-determining protein MreC</fullName>
    </recommendedName>
    <alternativeName>
        <fullName evidence="4">Cell shape protein MreC</fullName>
    </alternativeName>
</protein>